<evidence type="ECO:0000313" key="2">
    <source>
        <dbReference type="Proteomes" id="UP000199545"/>
    </source>
</evidence>
<dbReference type="EMBL" id="FORR01000001">
    <property type="protein sequence ID" value="SFI58930.1"/>
    <property type="molecule type" value="Genomic_DNA"/>
</dbReference>
<organism evidence="1 2">
    <name type="scientific">Thermoflavimicrobium dichotomicum</name>
    <dbReference type="NCBI Taxonomy" id="46223"/>
    <lineage>
        <taxon>Bacteria</taxon>
        <taxon>Bacillati</taxon>
        <taxon>Bacillota</taxon>
        <taxon>Bacilli</taxon>
        <taxon>Bacillales</taxon>
        <taxon>Thermoactinomycetaceae</taxon>
        <taxon>Thermoflavimicrobium</taxon>
    </lineage>
</organism>
<evidence type="ECO:0000313" key="1">
    <source>
        <dbReference type="EMBL" id="SFI58930.1"/>
    </source>
</evidence>
<proteinExistence type="predicted"/>
<keyword evidence="2" id="KW-1185">Reference proteome</keyword>
<protein>
    <submittedName>
        <fullName evidence="1">Uncharacterized protein</fullName>
    </submittedName>
</protein>
<gene>
    <name evidence="1" type="ORF">SAMN05421852_10153</name>
</gene>
<dbReference type="STRING" id="46223.SAMN05421852_10153"/>
<reference evidence="1 2" key="1">
    <citation type="submission" date="2016-10" db="EMBL/GenBank/DDBJ databases">
        <authorList>
            <person name="de Groot N.N."/>
        </authorList>
    </citation>
    <scope>NUCLEOTIDE SEQUENCE [LARGE SCALE GENOMIC DNA]</scope>
    <source>
        <strain evidence="1 2">DSM 44778</strain>
    </source>
</reference>
<name>A0A1I3JFP3_9BACL</name>
<sequence length="47" mass="4972">MGPALIIEKSSIFVVGVPFPFRPCIKNGSIGKEPPILPTSLATYVAD</sequence>
<accession>A0A1I3JFP3</accession>
<dbReference type="Proteomes" id="UP000199545">
    <property type="component" value="Unassembled WGS sequence"/>
</dbReference>
<dbReference type="AlphaFoldDB" id="A0A1I3JFP3"/>